<name>A0A6J4LLH6_9ACTN</name>
<sequence length="148" mass="14681">MSARRRPSTAVVLCLVGAVVVLLAAGRTWVSVDVPAGALAAARTDTHTGTDLVPAVRALGLVGLAGAVALAVTRRTGRTLAGVLVLVTGGAVVVAVLSIVGRAFAEELPGQQPGTSVAHLGSWMLLTAVGGVLLFSAGAQCVPRTDPA</sequence>
<keyword evidence="1" id="KW-0472">Membrane</keyword>
<reference evidence="2" key="1">
    <citation type="submission" date="2020-02" db="EMBL/GenBank/DDBJ databases">
        <authorList>
            <person name="Meier V. D."/>
        </authorList>
    </citation>
    <scope>NUCLEOTIDE SEQUENCE</scope>
    <source>
        <strain evidence="2">AVDCRST_MAG16</strain>
    </source>
</reference>
<feature type="transmembrane region" description="Helical" evidence="1">
    <location>
        <begin position="56"/>
        <end position="73"/>
    </location>
</feature>
<keyword evidence="1" id="KW-1133">Transmembrane helix</keyword>
<feature type="transmembrane region" description="Helical" evidence="1">
    <location>
        <begin position="80"/>
        <end position="100"/>
    </location>
</feature>
<accession>A0A6J4LLH6</accession>
<gene>
    <name evidence="2" type="ORF">AVDCRST_MAG16-1507</name>
</gene>
<protein>
    <recommendedName>
        <fullName evidence="3">Tryptophan-associated membrane protein</fullName>
    </recommendedName>
</protein>
<evidence type="ECO:0008006" key="3">
    <source>
        <dbReference type="Google" id="ProtNLM"/>
    </source>
</evidence>
<organism evidence="2">
    <name type="scientific">uncultured Frankineae bacterium</name>
    <dbReference type="NCBI Taxonomy" id="437475"/>
    <lineage>
        <taxon>Bacteria</taxon>
        <taxon>Bacillati</taxon>
        <taxon>Actinomycetota</taxon>
        <taxon>Actinomycetes</taxon>
        <taxon>Frankiales</taxon>
        <taxon>environmental samples</taxon>
    </lineage>
</organism>
<feature type="transmembrane region" description="Helical" evidence="1">
    <location>
        <begin position="120"/>
        <end position="142"/>
    </location>
</feature>
<dbReference type="Pfam" id="PF09534">
    <property type="entry name" value="Trp_oprn_chp"/>
    <property type="match status" value="1"/>
</dbReference>
<dbReference type="EMBL" id="CADCUE010000136">
    <property type="protein sequence ID" value="CAA9336094.1"/>
    <property type="molecule type" value="Genomic_DNA"/>
</dbReference>
<evidence type="ECO:0000256" key="1">
    <source>
        <dbReference type="SAM" id="Phobius"/>
    </source>
</evidence>
<keyword evidence="1" id="KW-0812">Transmembrane</keyword>
<proteinExistence type="predicted"/>
<evidence type="ECO:0000313" key="2">
    <source>
        <dbReference type="EMBL" id="CAA9336094.1"/>
    </source>
</evidence>
<dbReference type="InterPro" id="IPR019051">
    <property type="entry name" value="Trp_biosyn_TM_oprn/chp"/>
</dbReference>
<dbReference type="AlphaFoldDB" id="A0A6J4LLH6"/>